<dbReference type="EMBL" id="FMAR01000001">
    <property type="protein sequence ID" value="SCB71815.1"/>
    <property type="molecule type" value="Genomic_DNA"/>
</dbReference>
<dbReference type="AlphaFoldDB" id="A0A1C3YNY6"/>
<dbReference type="STRING" id="1335309.GA0116948_10114"/>
<accession>A0A1C3YNY6</accession>
<evidence type="ECO:0000313" key="1">
    <source>
        <dbReference type="EMBL" id="SCB71815.1"/>
    </source>
</evidence>
<dbReference type="Proteomes" id="UP000242818">
    <property type="component" value="Unassembled WGS sequence"/>
</dbReference>
<name>A0A1C3YNY6_9BACT</name>
<keyword evidence="2" id="KW-1185">Reference proteome</keyword>
<sequence>MTSYIIRPYPFETPEKAMMTLSHHSGFDNLEA</sequence>
<gene>
    <name evidence="1" type="ORF">GA0116948_10114</name>
</gene>
<protein>
    <submittedName>
        <fullName evidence="1">Uncharacterized protein</fullName>
    </submittedName>
</protein>
<reference evidence="1 2" key="1">
    <citation type="submission" date="2016-08" db="EMBL/GenBank/DDBJ databases">
        <authorList>
            <person name="Seilhamer J.J."/>
        </authorList>
    </citation>
    <scope>NUCLEOTIDE SEQUENCE [LARGE SCALE GENOMIC DNA]</scope>
    <source>
        <strain evidence="1 2">A37T2</strain>
    </source>
</reference>
<evidence type="ECO:0000313" key="2">
    <source>
        <dbReference type="Proteomes" id="UP000242818"/>
    </source>
</evidence>
<organism evidence="1 2">
    <name type="scientific">Chitinophaga costaii</name>
    <dbReference type="NCBI Taxonomy" id="1335309"/>
    <lineage>
        <taxon>Bacteria</taxon>
        <taxon>Pseudomonadati</taxon>
        <taxon>Bacteroidota</taxon>
        <taxon>Chitinophagia</taxon>
        <taxon>Chitinophagales</taxon>
        <taxon>Chitinophagaceae</taxon>
        <taxon>Chitinophaga</taxon>
    </lineage>
</organism>
<proteinExistence type="predicted"/>